<dbReference type="GO" id="GO:0043657">
    <property type="term" value="C:host cell"/>
    <property type="evidence" value="ECO:0007669"/>
    <property type="project" value="UniProtKB-SubCell"/>
</dbReference>
<evidence type="ECO:0000256" key="9">
    <source>
        <dbReference type="ARBA" id="ARBA00022840"/>
    </source>
</evidence>
<evidence type="ECO:0000256" key="6">
    <source>
        <dbReference type="ARBA" id="ARBA00022679"/>
    </source>
</evidence>
<dbReference type="HOGENOM" id="CLU_013871_2_3_1"/>
<evidence type="ECO:0000256" key="8">
    <source>
        <dbReference type="ARBA" id="ARBA00022777"/>
    </source>
</evidence>
<keyword evidence="8" id="KW-0418">Kinase</keyword>
<dbReference type="InterPro" id="IPR000719">
    <property type="entry name" value="Prot_kinase_dom"/>
</dbReference>
<comment type="catalytic activity">
    <reaction evidence="11">
        <text>L-seryl-[protein] + ATP = O-phospho-L-seryl-[protein] + ADP + H(+)</text>
        <dbReference type="Rhea" id="RHEA:17989"/>
        <dbReference type="Rhea" id="RHEA-COMP:9863"/>
        <dbReference type="Rhea" id="RHEA-COMP:11604"/>
        <dbReference type="ChEBI" id="CHEBI:15378"/>
        <dbReference type="ChEBI" id="CHEBI:29999"/>
        <dbReference type="ChEBI" id="CHEBI:30616"/>
        <dbReference type="ChEBI" id="CHEBI:83421"/>
        <dbReference type="ChEBI" id="CHEBI:456216"/>
        <dbReference type="EC" id="2.7.11.1"/>
    </reaction>
</comment>
<evidence type="ECO:0000256" key="1">
    <source>
        <dbReference type="ARBA" id="ARBA00004340"/>
    </source>
</evidence>
<keyword evidence="14" id="KW-1185">Reference proteome</keyword>
<dbReference type="GO" id="GO:0035556">
    <property type="term" value="P:intracellular signal transduction"/>
    <property type="evidence" value="ECO:0007669"/>
    <property type="project" value="TreeGrafter"/>
</dbReference>
<sequence length="698" mass="78082">MSTTIRLVFWVFGDDCDRTTSVGIALDKDIGDLKEAIKEKKKPAFEHVDAHALDLWKVSVPFDQDFEQKLDALDLTQRPLPGRRKLSSLFSQKPDDCLDIVVKVPDVNQPVVAPNPLALNCFVLGGDASEFFTVEILKTKNVSILKDLIKEKQSPRLNHVVASDLILSQVSLPVDDDLEESLKHVDLAPLKPFLPLSQVFPHVEKNCLHIVVQAPTTAGLGIRDAGEDERRDRIPALHKRFQNVISRILKAVAPADSAKSSYYTKSQIAYSIYNGRYKANRPRTSVAPPVQLFHPVFGHFLDSVQSNLALSDDIVRQTTEYMKAASAIYESEVTRRKVLTPLLCTILDVNIQMILNEDKTNPDGIVEPAKNMLLFLTFLKEDKNEFGEGGSDPSTQAGLSVGRCWAQSRYEPLRNASVCPTFLVATAGPWIAILGAVITDGVIVQRLTDYIWVGLDSVLSESHITRIARAFYALKASLKKLNSYYESLHPTGNLPADSRYFPSITAYRPHGGELVEFKYVGFLENCPDCITLRARVRTMPAQDIVVKFVDRYGQKAHKILADEGLAPKLLYCGSPRLNDDEPSYHSISMVVMEYVDGDTFAVAKQRMSEESIKKVRSTVRCALDLLHSHGLVFGDLRPWNVMITKSGEVKLIDFNWSAEEGQAKYPLLISPEIPWPEGVRALAAMRREHDLEMLSKWI</sequence>
<keyword evidence="9" id="KW-0067">ATP-binding</keyword>
<evidence type="ECO:0000313" key="13">
    <source>
        <dbReference type="EMBL" id="KIM44526.1"/>
    </source>
</evidence>
<dbReference type="PANTHER" id="PTHR24356">
    <property type="entry name" value="SERINE/THREONINE-PROTEIN KINASE"/>
    <property type="match status" value="1"/>
</dbReference>
<accession>A0A0C3CL66</accession>
<comment type="subcellular location">
    <subcellularLocation>
        <location evidence="1">Host cell</location>
    </subcellularLocation>
    <subcellularLocation>
        <location evidence="2">Secreted</location>
    </subcellularLocation>
</comment>
<dbReference type="GO" id="GO:0005524">
    <property type="term" value="F:ATP binding"/>
    <property type="evidence" value="ECO:0007669"/>
    <property type="project" value="UniProtKB-KW"/>
</dbReference>
<dbReference type="AlphaFoldDB" id="A0A0C3CL66"/>
<dbReference type="Proteomes" id="UP000053424">
    <property type="component" value="Unassembled WGS sequence"/>
</dbReference>
<proteinExistence type="predicted"/>
<dbReference type="SUPFAM" id="SSF56112">
    <property type="entry name" value="Protein kinase-like (PK-like)"/>
    <property type="match status" value="1"/>
</dbReference>
<dbReference type="OrthoDB" id="4062651at2759"/>
<evidence type="ECO:0000256" key="5">
    <source>
        <dbReference type="ARBA" id="ARBA00022527"/>
    </source>
</evidence>
<evidence type="ECO:0000256" key="7">
    <source>
        <dbReference type="ARBA" id="ARBA00022741"/>
    </source>
</evidence>
<dbReference type="InterPro" id="IPR011009">
    <property type="entry name" value="Kinase-like_dom_sf"/>
</dbReference>
<dbReference type="InterPro" id="IPR050236">
    <property type="entry name" value="Ser_Thr_kinase_AGC"/>
</dbReference>
<dbReference type="Gene3D" id="1.10.510.10">
    <property type="entry name" value="Transferase(Phosphotransferase) domain 1"/>
    <property type="match status" value="1"/>
</dbReference>
<evidence type="ECO:0000256" key="3">
    <source>
        <dbReference type="ARBA" id="ARBA00012513"/>
    </source>
</evidence>
<keyword evidence="5" id="KW-0723">Serine/threonine-protein kinase</keyword>
<dbReference type="EC" id="2.7.11.1" evidence="3"/>
<keyword evidence="4" id="KW-0964">Secreted</keyword>
<evidence type="ECO:0000256" key="4">
    <source>
        <dbReference type="ARBA" id="ARBA00022525"/>
    </source>
</evidence>
<evidence type="ECO:0000259" key="12">
    <source>
        <dbReference type="PROSITE" id="PS50011"/>
    </source>
</evidence>
<dbReference type="GO" id="GO:0004674">
    <property type="term" value="F:protein serine/threonine kinase activity"/>
    <property type="evidence" value="ECO:0007669"/>
    <property type="project" value="UniProtKB-KW"/>
</dbReference>
<evidence type="ECO:0000256" key="10">
    <source>
        <dbReference type="ARBA" id="ARBA00047899"/>
    </source>
</evidence>
<gene>
    <name evidence="13" type="ORF">M413DRAFT_8918</name>
</gene>
<protein>
    <recommendedName>
        <fullName evidence="3">non-specific serine/threonine protein kinase</fullName>
        <ecNumber evidence="3">2.7.11.1</ecNumber>
    </recommendedName>
</protein>
<keyword evidence="6" id="KW-0808">Transferase</keyword>
<reference evidence="14" key="2">
    <citation type="submission" date="2015-01" db="EMBL/GenBank/DDBJ databases">
        <title>Evolutionary Origins and Diversification of the Mycorrhizal Mutualists.</title>
        <authorList>
            <consortium name="DOE Joint Genome Institute"/>
            <consortium name="Mycorrhizal Genomics Consortium"/>
            <person name="Kohler A."/>
            <person name="Kuo A."/>
            <person name="Nagy L.G."/>
            <person name="Floudas D."/>
            <person name="Copeland A."/>
            <person name="Barry K.W."/>
            <person name="Cichocki N."/>
            <person name="Veneault-Fourrey C."/>
            <person name="LaButti K."/>
            <person name="Lindquist E.A."/>
            <person name="Lipzen A."/>
            <person name="Lundell T."/>
            <person name="Morin E."/>
            <person name="Murat C."/>
            <person name="Riley R."/>
            <person name="Ohm R."/>
            <person name="Sun H."/>
            <person name="Tunlid A."/>
            <person name="Henrissat B."/>
            <person name="Grigoriev I.V."/>
            <person name="Hibbett D.S."/>
            <person name="Martin F."/>
        </authorList>
    </citation>
    <scope>NUCLEOTIDE SEQUENCE [LARGE SCALE GENOMIC DNA]</scope>
    <source>
        <strain evidence="14">h7</strain>
    </source>
</reference>
<dbReference type="PROSITE" id="PS50011">
    <property type="entry name" value="PROTEIN_KINASE_DOM"/>
    <property type="match status" value="1"/>
</dbReference>
<keyword evidence="7" id="KW-0547">Nucleotide-binding</keyword>
<dbReference type="EMBL" id="KN831773">
    <property type="protein sequence ID" value="KIM44526.1"/>
    <property type="molecule type" value="Genomic_DNA"/>
</dbReference>
<evidence type="ECO:0000256" key="11">
    <source>
        <dbReference type="ARBA" id="ARBA00048679"/>
    </source>
</evidence>
<dbReference type="PANTHER" id="PTHR24356:SF1">
    <property type="entry name" value="SERINE_THREONINE-PROTEIN KINASE GREATWALL"/>
    <property type="match status" value="1"/>
</dbReference>
<evidence type="ECO:0000313" key="14">
    <source>
        <dbReference type="Proteomes" id="UP000053424"/>
    </source>
</evidence>
<dbReference type="Pfam" id="PF20147">
    <property type="entry name" value="Crinkler"/>
    <property type="match status" value="2"/>
</dbReference>
<dbReference type="InterPro" id="IPR045379">
    <property type="entry name" value="Crinkler_N"/>
</dbReference>
<evidence type="ECO:0000256" key="2">
    <source>
        <dbReference type="ARBA" id="ARBA00004613"/>
    </source>
</evidence>
<feature type="domain" description="Protein kinase" evidence="12">
    <location>
        <begin position="517"/>
        <end position="698"/>
    </location>
</feature>
<dbReference type="GO" id="GO:0005576">
    <property type="term" value="C:extracellular region"/>
    <property type="evidence" value="ECO:0007669"/>
    <property type="project" value="UniProtKB-SubCell"/>
</dbReference>
<organism evidence="13 14">
    <name type="scientific">Hebeloma cylindrosporum</name>
    <dbReference type="NCBI Taxonomy" id="76867"/>
    <lineage>
        <taxon>Eukaryota</taxon>
        <taxon>Fungi</taxon>
        <taxon>Dikarya</taxon>
        <taxon>Basidiomycota</taxon>
        <taxon>Agaricomycotina</taxon>
        <taxon>Agaricomycetes</taxon>
        <taxon>Agaricomycetidae</taxon>
        <taxon>Agaricales</taxon>
        <taxon>Agaricineae</taxon>
        <taxon>Hymenogastraceae</taxon>
        <taxon>Hebeloma</taxon>
    </lineage>
</organism>
<dbReference type="STRING" id="686832.A0A0C3CL66"/>
<name>A0A0C3CL66_HEBCY</name>
<reference evidence="13 14" key="1">
    <citation type="submission" date="2014-04" db="EMBL/GenBank/DDBJ databases">
        <authorList>
            <consortium name="DOE Joint Genome Institute"/>
            <person name="Kuo A."/>
            <person name="Gay G."/>
            <person name="Dore J."/>
            <person name="Kohler A."/>
            <person name="Nagy L.G."/>
            <person name="Floudas D."/>
            <person name="Copeland A."/>
            <person name="Barry K.W."/>
            <person name="Cichocki N."/>
            <person name="Veneault-Fourrey C."/>
            <person name="LaButti K."/>
            <person name="Lindquist E.A."/>
            <person name="Lipzen A."/>
            <person name="Lundell T."/>
            <person name="Morin E."/>
            <person name="Murat C."/>
            <person name="Sun H."/>
            <person name="Tunlid A."/>
            <person name="Henrissat B."/>
            <person name="Grigoriev I.V."/>
            <person name="Hibbett D.S."/>
            <person name="Martin F."/>
            <person name="Nordberg H.P."/>
            <person name="Cantor M.N."/>
            <person name="Hua S.X."/>
        </authorList>
    </citation>
    <scope>NUCLEOTIDE SEQUENCE [LARGE SCALE GENOMIC DNA]</scope>
    <source>
        <strain evidence="14">h7</strain>
    </source>
</reference>
<dbReference type="Pfam" id="PF00069">
    <property type="entry name" value="Pkinase"/>
    <property type="match status" value="1"/>
</dbReference>
<comment type="catalytic activity">
    <reaction evidence="10">
        <text>L-threonyl-[protein] + ATP = O-phospho-L-threonyl-[protein] + ADP + H(+)</text>
        <dbReference type="Rhea" id="RHEA:46608"/>
        <dbReference type="Rhea" id="RHEA-COMP:11060"/>
        <dbReference type="Rhea" id="RHEA-COMP:11605"/>
        <dbReference type="ChEBI" id="CHEBI:15378"/>
        <dbReference type="ChEBI" id="CHEBI:30013"/>
        <dbReference type="ChEBI" id="CHEBI:30616"/>
        <dbReference type="ChEBI" id="CHEBI:61977"/>
        <dbReference type="ChEBI" id="CHEBI:456216"/>
        <dbReference type="EC" id="2.7.11.1"/>
    </reaction>
</comment>